<organism evidence="2 3">
    <name type="scientific">Agathobaculum hominis</name>
    <dbReference type="NCBI Taxonomy" id="2763014"/>
    <lineage>
        <taxon>Bacteria</taxon>
        <taxon>Bacillati</taxon>
        <taxon>Bacillota</taxon>
        <taxon>Clostridia</taxon>
        <taxon>Eubacteriales</taxon>
        <taxon>Butyricicoccaceae</taxon>
        <taxon>Agathobaculum</taxon>
    </lineage>
</organism>
<dbReference type="Gene3D" id="3.40.50.2000">
    <property type="entry name" value="Glycogen Phosphorylase B"/>
    <property type="match status" value="1"/>
</dbReference>
<feature type="domain" description="Glycosyl transferase family 1" evidence="1">
    <location>
        <begin position="208"/>
        <end position="374"/>
    </location>
</feature>
<name>A0ABR7GQS6_9FIRM</name>
<sequence>MKIGYCSPFNPIKSGISDFSEELVPVLTTEAEVVVFSPTVLENKIIEECCEVHPLKDLDNYELRKSLDIIVYHVGNSFSCHGEIVDYMQKYSGILELHDVGLHHFVAEKISKKQDWSSYVELVEYSHGMKGRKIAEEFLAGKISAPWDTYSSEMTMTRPFIECARGIIVHSEFAKQMVLGICDKNPITSIMLHTERITEDAEKFKRSCREKLGLSKNELIIGSFGFATHQKRIIQILDALKKIKKDGNSSFRYLIVGEAQEELKIKKKIQERNLDDNVIVTGFTELEEFKAYMGACDFCLNLRYPTQGESSASLHRMLGMGKPIIVTDIGTFSDYPDEIVKKVSYGEQEVEEIYQAIRELSRDKRQLKQRTQAALKYAEENCDIEKNAKTYVKFFEEVCNGTWLPDEEDVLISHLCELGLTDDDYTTELWEQIHISV</sequence>
<dbReference type="PANTHER" id="PTHR12526:SF572">
    <property type="entry name" value="BLL5144 PROTEIN"/>
    <property type="match status" value="1"/>
</dbReference>
<dbReference type="CDD" id="cd03801">
    <property type="entry name" value="GT4_PimA-like"/>
    <property type="match status" value="1"/>
</dbReference>
<protein>
    <submittedName>
        <fullName evidence="2">Glycosyltransferase family 4 protein</fullName>
    </submittedName>
</protein>
<dbReference type="EMBL" id="JACOPK010000013">
    <property type="protein sequence ID" value="MBC5696652.1"/>
    <property type="molecule type" value="Genomic_DNA"/>
</dbReference>
<accession>A0ABR7GQS6</accession>
<dbReference type="Proteomes" id="UP000641741">
    <property type="component" value="Unassembled WGS sequence"/>
</dbReference>
<dbReference type="RefSeq" id="WP_186970714.1">
    <property type="nucleotide sequence ID" value="NZ_JACOPK010000013.1"/>
</dbReference>
<dbReference type="Pfam" id="PF00534">
    <property type="entry name" value="Glycos_transf_1"/>
    <property type="match status" value="1"/>
</dbReference>
<evidence type="ECO:0000259" key="1">
    <source>
        <dbReference type="Pfam" id="PF00534"/>
    </source>
</evidence>
<keyword evidence="3" id="KW-1185">Reference proteome</keyword>
<comment type="caution">
    <text evidence="2">The sequence shown here is derived from an EMBL/GenBank/DDBJ whole genome shotgun (WGS) entry which is preliminary data.</text>
</comment>
<dbReference type="SUPFAM" id="SSF53756">
    <property type="entry name" value="UDP-Glycosyltransferase/glycogen phosphorylase"/>
    <property type="match status" value="1"/>
</dbReference>
<dbReference type="InterPro" id="IPR001296">
    <property type="entry name" value="Glyco_trans_1"/>
</dbReference>
<gene>
    <name evidence="2" type="ORF">H8S02_12015</name>
</gene>
<evidence type="ECO:0000313" key="2">
    <source>
        <dbReference type="EMBL" id="MBC5696652.1"/>
    </source>
</evidence>
<evidence type="ECO:0000313" key="3">
    <source>
        <dbReference type="Proteomes" id="UP000641741"/>
    </source>
</evidence>
<proteinExistence type="predicted"/>
<reference evidence="2 3" key="1">
    <citation type="submission" date="2020-08" db="EMBL/GenBank/DDBJ databases">
        <title>Genome public.</title>
        <authorList>
            <person name="Liu C."/>
            <person name="Sun Q."/>
        </authorList>
    </citation>
    <scope>NUCLEOTIDE SEQUENCE [LARGE SCALE GENOMIC DNA]</scope>
    <source>
        <strain evidence="2 3">M2</strain>
    </source>
</reference>
<dbReference type="PANTHER" id="PTHR12526">
    <property type="entry name" value="GLYCOSYLTRANSFERASE"/>
    <property type="match status" value="1"/>
</dbReference>